<gene>
    <name evidence="2" type="ORF">H7A79_0726</name>
</gene>
<name>A0A7H1M8R5_9NEIS</name>
<dbReference type="Proteomes" id="UP000516412">
    <property type="component" value="Chromosome"/>
</dbReference>
<reference evidence="2" key="1">
    <citation type="submission" date="2024-06" db="EMBL/GenBank/DDBJ databases">
        <title>Complete Genome Sequence of mouse commensal type strain Neisseria musculi.</title>
        <authorList>
            <person name="Thapa E."/>
            <person name="Aluvathingal J."/>
            <person name="Nadendla S."/>
            <person name="Mehta A."/>
            <person name="Tettelin H."/>
            <person name="Weyand N.J."/>
        </authorList>
    </citation>
    <scope>NUCLEOTIDE SEQUENCE</scope>
    <source>
        <strain evidence="2">NW831</strain>
    </source>
</reference>
<evidence type="ECO:0000313" key="3">
    <source>
        <dbReference type="Proteomes" id="UP000516412"/>
    </source>
</evidence>
<proteinExistence type="predicted"/>
<evidence type="ECO:0000256" key="1">
    <source>
        <dbReference type="SAM" id="Phobius"/>
    </source>
</evidence>
<dbReference type="AlphaFoldDB" id="A0A7H1M8R5"/>
<feature type="transmembrane region" description="Helical" evidence="1">
    <location>
        <begin position="151"/>
        <end position="170"/>
    </location>
</feature>
<keyword evidence="1" id="KW-0812">Transmembrane</keyword>
<evidence type="ECO:0000313" key="2">
    <source>
        <dbReference type="EMBL" id="QNT58030.1"/>
    </source>
</evidence>
<dbReference type="EMBL" id="CP060414">
    <property type="protein sequence ID" value="QNT58030.1"/>
    <property type="molecule type" value="Genomic_DNA"/>
</dbReference>
<keyword evidence="3" id="KW-1185">Reference proteome</keyword>
<dbReference type="KEGG" id="nmus:H7A79_0726"/>
<sequence length="172" mass="19883">MSNTPKNRQYGRIEVMENGRKIIRIALGYNNYCFFHPNDILLPENILVRKADNGNRPAGFSVKDWDYVYLHHGDEVELTLSKRTNPWRAYDVLMVKKAERPKADAVPPQFQETAPPGQIIQQNVTVNNHRGEKAYYVKNNRHKSGYRLHQVLIFLILCAVLAIVLFTAYLNS</sequence>
<accession>A0A7H1M8R5</accession>
<keyword evidence="1" id="KW-0472">Membrane</keyword>
<organism evidence="2 3">
    <name type="scientific">Neisseria musculi</name>
    <dbReference type="NCBI Taxonomy" id="1815583"/>
    <lineage>
        <taxon>Bacteria</taxon>
        <taxon>Pseudomonadati</taxon>
        <taxon>Pseudomonadota</taxon>
        <taxon>Betaproteobacteria</taxon>
        <taxon>Neisseriales</taxon>
        <taxon>Neisseriaceae</taxon>
        <taxon>Neisseria</taxon>
    </lineage>
</organism>
<protein>
    <submittedName>
        <fullName evidence="2">Uncharacterized protein</fullName>
    </submittedName>
</protein>
<keyword evidence="1" id="KW-1133">Transmembrane helix</keyword>
<dbReference type="RefSeq" id="WP_187001119.1">
    <property type="nucleotide sequence ID" value="NZ_CP060414.2"/>
</dbReference>